<gene>
    <name evidence="4" type="ORF">EG343_03755</name>
</gene>
<dbReference type="Gene3D" id="3.30.420.10">
    <property type="entry name" value="Ribonuclease H-like superfamily/Ribonuclease H"/>
    <property type="match status" value="1"/>
</dbReference>
<dbReference type="SMART" id="SM00950">
    <property type="entry name" value="Piwi"/>
    <property type="match status" value="1"/>
</dbReference>
<comment type="similarity">
    <text evidence="1">Belongs to the argonaute family. Long pAgo subfamily.</text>
</comment>
<name>A0AAD0YVW4_CHRNA</name>
<accession>A0AAD0YVW4</accession>
<evidence type="ECO:0000259" key="3">
    <source>
        <dbReference type="SMART" id="SM00950"/>
    </source>
</evidence>
<keyword evidence="5" id="KW-1185">Reference proteome</keyword>
<feature type="domain" description="Piwi" evidence="3">
    <location>
        <begin position="727"/>
        <end position="1040"/>
    </location>
</feature>
<dbReference type="Gene3D" id="3.40.50.1220">
    <property type="entry name" value="TPP-binding domain"/>
    <property type="match status" value="1"/>
</dbReference>
<dbReference type="SUPFAM" id="SSF52467">
    <property type="entry name" value="DHS-like NAD/FAD-binding domain"/>
    <property type="match status" value="1"/>
</dbReference>
<evidence type="ECO:0000256" key="1">
    <source>
        <dbReference type="ARBA" id="ARBA00035012"/>
    </source>
</evidence>
<organism evidence="4 5">
    <name type="scientific">Chryseobacterium nakagawai</name>
    <dbReference type="NCBI Taxonomy" id="1241982"/>
    <lineage>
        <taxon>Bacteria</taxon>
        <taxon>Pseudomonadati</taxon>
        <taxon>Bacteroidota</taxon>
        <taxon>Flavobacteriia</taxon>
        <taxon>Flavobacteriales</taxon>
        <taxon>Weeksellaceae</taxon>
        <taxon>Chryseobacterium group</taxon>
        <taxon>Chryseobacterium</taxon>
    </lineage>
</organism>
<reference evidence="4 5" key="1">
    <citation type="submission" date="2018-11" db="EMBL/GenBank/DDBJ databases">
        <title>Proposal to divide the Flavobacteriaceae and reorganize its genera based on Amino Acid Identity values calculated from whole genome sequences.</title>
        <authorList>
            <person name="Nicholson A.C."/>
            <person name="Gulvik C.A."/>
            <person name="Whitney A.M."/>
            <person name="Humrighouse B.W."/>
            <person name="Bell M."/>
            <person name="Holmes B."/>
            <person name="Steigerwalt A.G."/>
            <person name="Villarma A."/>
            <person name="Sheth M."/>
            <person name="Batra D."/>
            <person name="Pryor J."/>
            <person name="Bernardet J.-F."/>
            <person name="Hugo C."/>
            <person name="Kampfer P."/>
            <person name="Newman J."/>
            <person name="McQuiston J.R."/>
        </authorList>
    </citation>
    <scope>NUCLEOTIDE SEQUENCE [LARGE SCALE GENOMIC DNA]</scope>
    <source>
        <strain evidence="4 5">G0041</strain>
    </source>
</reference>
<dbReference type="Pfam" id="PF13289">
    <property type="entry name" value="SIR2_2"/>
    <property type="match status" value="1"/>
</dbReference>
<dbReference type="AlphaFoldDB" id="A0AAD0YVW4"/>
<protein>
    <recommendedName>
        <fullName evidence="2">Protein argonaute</fullName>
    </recommendedName>
</protein>
<dbReference type="InterPro" id="IPR012337">
    <property type="entry name" value="RNaseH-like_sf"/>
</dbReference>
<evidence type="ECO:0000256" key="2">
    <source>
        <dbReference type="ARBA" id="ARBA00035032"/>
    </source>
</evidence>
<dbReference type="InterPro" id="IPR029035">
    <property type="entry name" value="DHS-like_NAD/FAD-binding_dom"/>
</dbReference>
<dbReference type="EMBL" id="CP033923">
    <property type="protein sequence ID" value="AZA93781.1"/>
    <property type="molecule type" value="Genomic_DNA"/>
</dbReference>
<dbReference type="Proteomes" id="UP000278288">
    <property type="component" value="Chromosome"/>
</dbReference>
<dbReference type="KEGG" id="cnk:EG343_03755"/>
<dbReference type="InterPro" id="IPR003165">
    <property type="entry name" value="Piwi"/>
</dbReference>
<sequence length="1052" mass="121498">MEENLHLDYDAFLRSIKRNIDVPHSFLLGAGASISSGIQSAYDCIWEWKRDIYISKNINAAEYYKNHKNENVRISIQKWIDNHGGFPKIDASEEYSYYAEKAYPIAEDRRKYFFSLIENKQPYIGYKLLCFLAGQGIVKSVWTTNFDGLMVKAAHQNNLTPIEITLDNAERIFRNQSTKELMCIALHGDYKYSTLKNTDNELDSQHEIFQEQLANYHSDKNLIVAGYSGRDVSLMNALKSAFSKRGTGRLYWCGHGDNMNIEVQELIEHVRKSGREAFYISTDGFDKTLIHLTKTIFEDNKEISDKIQKVLEISDDQETVNTDFKLNFTKTDKYIKSNLHPVVFPREVFQFEIDYKNERPWAFLRKITENTSISAVPFKGKVFALGTLSEINSVFRAYLKTDIKREQISRQDVENVTVFKNLMLNAILKFFCSTTQVNSNYRDKIWMKTHISQQGDITVHKAIYISLYFDKNSGFGYLAIAPTVYLNSTKEISKSLKQQISKNILEKLYNHKYDEELQLWNGLLFNNRKLIFEYPPNSGTGFEFQISSNTAYGEIDVIDNKYRSYAPQNYNGKQTQFRGVQFLEPQLIFKNTSSDNDFKDYHPMRGLINNRPYDVNLNGIIHSNEINLSVVCGGKYSERFFSFLSAINSRHSTQNINTDYLIDYPGFVSAFNIPINIPATNDNTMWMNIEFVAENSKQTHENAIALARLITDRIQKISAIQSSSTVVIFIPLEWQPFETYINETESFDLHDYIKAFAASKGISTQLIREDTLDDKLKCQIYWWLSLSFYVKSLRTPWILNNQERKTAYAGIGYSVSKIKNKHEIVIGCSHIYDSNGQGLKYRLSKIDNYFLDKQNNPYLSYKDAFQFGVSIRELFYESLDSLPERVVIHKRTRFTEDEINGIKASLNQAGIKKIDLIEINYDTDAKFLAMSVYQNNLQIDKFPISRGTCIVTNKKTALLWTHGIVPSVKQPNYKFYLGGRSIPAPVKITKHYGESNIDVIATEILGLTKMNWNSLDLYSKLPSTIDSSNQIAKIGKLLSRFEGRSYDYRLFI</sequence>
<dbReference type="InterPro" id="IPR036397">
    <property type="entry name" value="RNaseH_sf"/>
</dbReference>
<proteinExistence type="inferred from homology"/>
<dbReference type="Gene3D" id="3.40.50.2300">
    <property type="match status" value="1"/>
</dbReference>
<dbReference type="SUPFAM" id="SSF53098">
    <property type="entry name" value="Ribonuclease H-like"/>
    <property type="match status" value="1"/>
</dbReference>
<dbReference type="CDD" id="cd04659">
    <property type="entry name" value="Piwi_piwi-like_ProArk"/>
    <property type="match status" value="1"/>
</dbReference>
<evidence type="ECO:0000313" key="5">
    <source>
        <dbReference type="Proteomes" id="UP000278288"/>
    </source>
</evidence>
<evidence type="ECO:0000313" key="4">
    <source>
        <dbReference type="EMBL" id="AZA93781.1"/>
    </source>
</evidence>
<dbReference type="GO" id="GO:0003676">
    <property type="term" value="F:nucleic acid binding"/>
    <property type="evidence" value="ECO:0007669"/>
    <property type="project" value="InterPro"/>
</dbReference>